<proteinExistence type="predicted"/>
<evidence type="ECO:0000313" key="2">
    <source>
        <dbReference type="Proteomes" id="UP001054945"/>
    </source>
</evidence>
<protein>
    <submittedName>
        <fullName evidence="1">Uncharacterized protein</fullName>
    </submittedName>
</protein>
<organism evidence="1 2">
    <name type="scientific">Caerostris extrusa</name>
    <name type="common">Bark spider</name>
    <name type="synonym">Caerostris bankana</name>
    <dbReference type="NCBI Taxonomy" id="172846"/>
    <lineage>
        <taxon>Eukaryota</taxon>
        <taxon>Metazoa</taxon>
        <taxon>Ecdysozoa</taxon>
        <taxon>Arthropoda</taxon>
        <taxon>Chelicerata</taxon>
        <taxon>Arachnida</taxon>
        <taxon>Araneae</taxon>
        <taxon>Araneomorphae</taxon>
        <taxon>Entelegynae</taxon>
        <taxon>Araneoidea</taxon>
        <taxon>Araneidae</taxon>
        <taxon>Caerostris</taxon>
    </lineage>
</organism>
<sequence length="74" mass="8381">MVAVGLISSLVPKPDGGMRILTHEVANVDDPDMTVRTYQVTASKPFTEVETTPIALLRKIARHEKKWCYFQYES</sequence>
<gene>
    <name evidence="1" type="ORF">CEXT_448331</name>
</gene>
<reference evidence="1 2" key="1">
    <citation type="submission" date="2021-06" db="EMBL/GenBank/DDBJ databases">
        <title>Caerostris extrusa draft genome.</title>
        <authorList>
            <person name="Kono N."/>
            <person name="Arakawa K."/>
        </authorList>
    </citation>
    <scope>NUCLEOTIDE SEQUENCE [LARGE SCALE GENOMIC DNA]</scope>
</reference>
<dbReference type="Proteomes" id="UP001054945">
    <property type="component" value="Unassembled WGS sequence"/>
</dbReference>
<comment type="caution">
    <text evidence="1">The sequence shown here is derived from an EMBL/GenBank/DDBJ whole genome shotgun (WGS) entry which is preliminary data.</text>
</comment>
<evidence type="ECO:0000313" key="1">
    <source>
        <dbReference type="EMBL" id="GIY94145.1"/>
    </source>
</evidence>
<name>A0AAV4XIV4_CAEEX</name>
<dbReference type="AlphaFoldDB" id="A0AAV4XIV4"/>
<accession>A0AAV4XIV4</accession>
<keyword evidence="2" id="KW-1185">Reference proteome</keyword>
<dbReference type="EMBL" id="BPLR01000357">
    <property type="protein sequence ID" value="GIY94145.1"/>
    <property type="molecule type" value="Genomic_DNA"/>
</dbReference>